<accession>A0A9W4XLF1</accession>
<gene>
    <name evidence="2" type="ORF">PDIGIT_LOCUS5872</name>
</gene>
<evidence type="ECO:0000313" key="2">
    <source>
        <dbReference type="EMBL" id="CAI6332840.1"/>
    </source>
</evidence>
<evidence type="ECO:0000313" key="3">
    <source>
        <dbReference type="Proteomes" id="UP001152607"/>
    </source>
</evidence>
<reference evidence="2" key="1">
    <citation type="submission" date="2023-01" db="EMBL/GenBank/DDBJ databases">
        <authorList>
            <person name="Van Ghelder C."/>
            <person name="Rancurel C."/>
        </authorList>
    </citation>
    <scope>NUCLEOTIDE SEQUENCE</scope>
    <source>
        <strain evidence="2">CNCM I-4278</strain>
    </source>
</reference>
<feature type="region of interest" description="Disordered" evidence="1">
    <location>
        <begin position="1"/>
        <end position="48"/>
    </location>
</feature>
<organism evidence="2 3">
    <name type="scientific">Periconia digitata</name>
    <dbReference type="NCBI Taxonomy" id="1303443"/>
    <lineage>
        <taxon>Eukaryota</taxon>
        <taxon>Fungi</taxon>
        <taxon>Dikarya</taxon>
        <taxon>Ascomycota</taxon>
        <taxon>Pezizomycotina</taxon>
        <taxon>Dothideomycetes</taxon>
        <taxon>Pleosporomycetidae</taxon>
        <taxon>Pleosporales</taxon>
        <taxon>Massarineae</taxon>
        <taxon>Periconiaceae</taxon>
        <taxon>Periconia</taxon>
    </lineage>
</organism>
<dbReference type="Proteomes" id="UP001152607">
    <property type="component" value="Unassembled WGS sequence"/>
</dbReference>
<name>A0A9W4XLF1_9PLEO</name>
<protein>
    <submittedName>
        <fullName evidence="2">Uncharacterized protein</fullName>
    </submittedName>
</protein>
<evidence type="ECO:0000256" key="1">
    <source>
        <dbReference type="SAM" id="MobiDB-lite"/>
    </source>
</evidence>
<feature type="compositionally biased region" description="Basic residues" evidence="1">
    <location>
        <begin position="1"/>
        <end position="10"/>
    </location>
</feature>
<proteinExistence type="predicted"/>
<dbReference type="EMBL" id="CAOQHR010000003">
    <property type="protein sequence ID" value="CAI6332840.1"/>
    <property type="molecule type" value="Genomic_DNA"/>
</dbReference>
<sequence>MTKTQSHLHLHPPCIQNSTHKKDSIQQRSPPPFPLSRSHNSPSTPFSPPKFRSIISNIIRMYVYPSCFPHSNYLV</sequence>
<comment type="caution">
    <text evidence="2">The sequence shown here is derived from an EMBL/GenBank/DDBJ whole genome shotgun (WGS) entry which is preliminary data.</text>
</comment>
<dbReference type="AlphaFoldDB" id="A0A9W4XLF1"/>
<keyword evidence="3" id="KW-1185">Reference proteome</keyword>